<sequence>MTPDLLGLTIAHRAMRGDARRMAVLATELAASGRRVGPARATAISEDVAKLCKSIHHHHTTEDQVLWPVIERSAGAEVDLRDLSDDHSALDPLLAEISGHAARFAATRDAADLAAALTRLADLLDEHIAEEERLIFPVITRYVSAADWKTVEDAARRGSDIRFDLPRVERYARPEELARLHKAAGPVLTLLLALVRPGYRRRQRLIFGSAA</sequence>
<dbReference type="CDD" id="cd12108">
    <property type="entry name" value="Hr-like"/>
    <property type="match status" value="1"/>
</dbReference>
<dbReference type="Pfam" id="PF01814">
    <property type="entry name" value="Hemerythrin"/>
    <property type="match status" value="1"/>
</dbReference>
<reference evidence="2 3" key="1">
    <citation type="submission" date="2021-01" db="EMBL/GenBank/DDBJ databases">
        <title>Whole genome shotgun sequence of Planobispora longispora NBRC 13918.</title>
        <authorList>
            <person name="Komaki H."/>
            <person name="Tamura T."/>
        </authorList>
    </citation>
    <scope>NUCLEOTIDE SEQUENCE [LARGE SCALE GENOMIC DNA]</scope>
    <source>
        <strain evidence="2 3">NBRC 13918</strain>
    </source>
</reference>
<dbReference type="InterPro" id="IPR012312">
    <property type="entry name" value="Hemerythrin-like"/>
</dbReference>
<protein>
    <recommendedName>
        <fullName evidence="1">Hemerythrin-like domain-containing protein</fullName>
    </recommendedName>
</protein>
<name>A0A8J3RK28_9ACTN</name>
<dbReference type="AlphaFoldDB" id="A0A8J3RK28"/>
<evidence type="ECO:0000313" key="3">
    <source>
        <dbReference type="Proteomes" id="UP000616724"/>
    </source>
</evidence>
<feature type="domain" description="Hemerythrin-like" evidence="1">
    <location>
        <begin position="11"/>
        <end position="138"/>
    </location>
</feature>
<evidence type="ECO:0000259" key="1">
    <source>
        <dbReference type="Pfam" id="PF01814"/>
    </source>
</evidence>
<dbReference type="Proteomes" id="UP000616724">
    <property type="component" value="Unassembled WGS sequence"/>
</dbReference>
<dbReference type="RefSeq" id="WP_203890722.1">
    <property type="nucleotide sequence ID" value="NZ_BOOH01000019.1"/>
</dbReference>
<keyword evidence="3" id="KW-1185">Reference proteome</keyword>
<comment type="caution">
    <text evidence="2">The sequence shown here is derived from an EMBL/GenBank/DDBJ whole genome shotgun (WGS) entry which is preliminary data.</text>
</comment>
<dbReference type="Gene3D" id="1.20.120.520">
    <property type="entry name" value="nmb1532 protein domain like"/>
    <property type="match status" value="1"/>
</dbReference>
<accession>A0A8J3RK28</accession>
<gene>
    <name evidence="2" type="ORF">Plo01_25340</name>
</gene>
<proteinExistence type="predicted"/>
<dbReference type="EMBL" id="BOOH01000019">
    <property type="protein sequence ID" value="GIH76105.1"/>
    <property type="molecule type" value="Genomic_DNA"/>
</dbReference>
<evidence type="ECO:0000313" key="2">
    <source>
        <dbReference type="EMBL" id="GIH76105.1"/>
    </source>
</evidence>
<organism evidence="2 3">
    <name type="scientific">Planobispora longispora</name>
    <dbReference type="NCBI Taxonomy" id="28887"/>
    <lineage>
        <taxon>Bacteria</taxon>
        <taxon>Bacillati</taxon>
        <taxon>Actinomycetota</taxon>
        <taxon>Actinomycetes</taxon>
        <taxon>Streptosporangiales</taxon>
        <taxon>Streptosporangiaceae</taxon>
        <taxon>Planobispora</taxon>
    </lineage>
</organism>